<dbReference type="Pfam" id="PF02525">
    <property type="entry name" value="Flavodoxin_2"/>
    <property type="match status" value="1"/>
</dbReference>
<dbReference type="InterPro" id="IPR052397">
    <property type="entry name" value="NADPH-QR_MdaB"/>
</dbReference>
<organism evidence="7 8">
    <name type="scientific">Hyphomonas atlantica</name>
    <dbReference type="NCBI Taxonomy" id="1280948"/>
    <lineage>
        <taxon>Bacteria</taxon>
        <taxon>Pseudomonadati</taxon>
        <taxon>Pseudomonadota</taxon>
        <taxon>Alphaproteobacteria</taxon>
        <taxon>Hyphomonadales</taxon>
        <taxon>Hyphomonadaceae</taxon>
        <taxon>Hyphomonas</taxon>
    </lineage>
</organism>
<dbReference type="InterPro" id="IPR029039">
    <property type="entry name" value="Flavoprotein-like_sf"/>
</dbReference>
<evidence type="ECO:0000256" key="3">
    <source>
        <dbReference type="ARBA" id="ARBA00022827"/>
    </source>
</evidence>
<comment type="cofactor">
    <cofactor evidence="1">
        <name>FAD</name>
        <dbReference type="ChEBI" id="CHEBI:57692"/>
    </cofactor>
</comment>
<keyword evidence="2" id="KW-0285">Flavoprotein</keyword>
<dbReference type="InterPro" id="IPR003680">
    <property type="entry name" value="Flavodoxin_fold"/>
</dbReference>
<evidence type="ECO:0000313" key="7">
    <source>
        <dbReference type="EMBL" id="KCZ64914.1"/>
    </source>
</evidence>
<accession>A0A059EAM0</accession>
<name>A0A059EAM0_9PROT</name>
<evidence type="ECO:0000256" key="1">
    <source>
        <dbReference type="ARBA" id="ARBA00001974"/>
    </source>
</evidence>
<dbReference type="Gene3D" id="3.40.50.360">
    <property type="match status" value="1"/>
</dbReference>
<proteinExistence type="inferred from homology"/>
<reference evidence="7 8" key="1">
    <citation type="journal article" date="2014" name="Antonie Van Leeuwenhoek">
        <title>Hyphomonas beringensis sp. nov. and Hyphomonas chukchiensis sp. nov., isolated from surface seawater of the Bering Sea and Chukchi Sea.</title>
        <authorList>
            <person name="Li C."/>
            <person name="Lai Q."/>
            <person name="Li G."/>
            <person name="Dong C."/>
            <person name="Wang J."/>
            <person name="Liao Y."/>
            <person name="Shao Z."/>
        </authorList>
    </citation>
    <scope>NUCLEOTIDE SEQUENCE [LARGE SCALE GENOMIC DNA]</scope>
    <source>
        <strain evidence="7 8">22II1-22F38</strain>
    </source>
</reference>
<dbReference type="PATRIC" id="fig|1280948.3.peg.129"/>
<sequence>MHHVLIINGHQPFPTSSGSLNAAFVERAKRLFEDSGWIVRSRRVADGWDTEEEVRNQLWADAILFQFPLNSMGLPWPLKRYLDEVYTAGMDGRLSKGDGRSRKDPSRQYGSGGRMTETRYMLSLTLNAPGSAFNNPEQVFFEGRSVEELLWPIHLNFRFFGMQARPSFAAHDVSKAPNIEADFERFDDHLKQAFSPGGSAA</sequence>
<evidence type="ECO:0000256" key="5">
    <source>
        <dbReference type="SAM" id="MobiDB-lite"/>
    </source>
</evidence>
<dbReference type="Proteomes" id="UP000024547">
    <property type="component" value="Unassembled WGS sequence"/>
</dbReference>
<dbReference type="AlphaFoldDB" id="A0A059EAM0"/>
<dbReference type="SUPFAM" id="SSF52218">
    <property type="entry name" value="Flavoproteins"/>
    <property type="match status" value="1"/>
</dbReference>
<evidence type="ECO:0000259" key="6">
    <source>
        <dbReference type="Pfam" id="PF02525"/>
    </source>
</evidence>
<feature type="domain" description="Flavodoxin-like fold" evidence="6">
    <location>
        <begin position="3"/>
        <end position="188"/>
    </location>
</feature>
<evidence type="ECO:0000313" key="8">
    <source>
        <dbReference type="Proteomes" id="UP000024547"/>
    </source>
</evidence>
<keyword evidence="3" id="KW-0274">FAD</keyword>
<dbReference type="OrthoDB" id="9798454at2"/>
<dbReference type="RefSeq" id="WP_035546891.1">
    <property type="nucleotide sequence ID" value="NZ_AWFH01000001.1"/>
</dbReference>
<evidence type="ECO:0000256" key="2">
    <source>
        <dbReference type="ARBA" id="ARBA00022630"/>
    </source>
</evidence>
<dbReference type="PANTHER" id="PTHR46305:SF3">
    <property type="entry name" value="NADPH:QUINONE OXIDOREDUCTASE MDAB"/>
    <property type="match status" value="1"/>
</dbReference>
<comment type="similarity">
    <text evidence="4">Belongs to the oxidoreductase MdaB family.</text>
</comment>
<dbReference type="eggNOG" id="COG2249">
    <property type="taxonomic scope" value="Bacteria"/>
</dbReference>
<dbReference type="EMBL" id="AWFH01000001">
    <property type="protein sequence ID" value="KCZ64914.1"/>
    <property type="molecule type" value="Genomic_DNA"/>
</dbReference>
<dbReference type="STRING" id="1280948.HY36_00660"/>
<keyword evidence="8" id="KW-1185">Reference proteome</keyword>
<dbReference type="PANTHER" id="PTHR46305">
    <property type="match status" value="1"/>
</dbReference>
<feature type="region of interest" description="Disordered" evidence="5">
    <location>
        <begin position="93"/>
        <end position="113"/>
    </location>
</feature>
<protein>
    <recommendedName>
        <fullName evidence="6">Flavodoxin-like fold domain-containing protein</fullName>
    </recommendedName>
</protein>
<evidence type="ECO:0000256" key="4">
    <source>
        <dbReference type="ARBA" id="ARBA00037981"/>
    </source>
</evidence>
<comment type="caution">
    <text evidence="7">The sequence shown here is derived from an EMBL/GenBank/DDBJ whole genome shotgun (WGS) entry which is preliminary data.</text>
</comment>
<gene>
    <name evidence="7" type="ORF">HY36_00660</name>
</gene>
<feature type="compositionally biased region" description="Basic and acidic residues" evidence="5">
    <location>
        <begin position="93"/>
        <end position="106"/>
    </location>
</feature>